<comment type="subcellular location">
    <subcellularLocation>
        <location evidence="1">Nucleus</location>
    </subcellularLocation>
</comment>
<keyword evidence="3" id="KW-0238">DNA-binding</keyword>
<dbReference type="PANTHER" id="PTHR31920">
    <property type="entry name" value="B3 DOMAIN-CONTAINING"/>
    <property type="match status" value="1"/>
</dbReference>
<gene>
    <name evidence="7" type="ORF">F3Y22_tig00110377pilonHSYRG00141</name>
</gene>
<dbReference type="InterPro" id="IPR050655">
    <property type="entry name" value="Plant_B3_domain"/>
</dbReference>
<proteinExistence type="predicted"/>
<evidence type="ECO:0000313" key="8">
    <source>
        <dbReference type="Proteomes" id="UP000436088"/>
    </source>
</evidence>
<dbReference type="GO" id="GO:0005634">
    <property type="term" value="C:nucleus"/>
    <property type="evidence" value="ECO:0007669"/>
    <property type="project" value="UniProtKB-SubCell"/>
</dbReference>
<dbReference type="PANTHER" id="PTHR31920:SF138">
    <property type="entry name" value="TF-B3 DOMAIN-CONTAINING PROTEIN"/>
    <property type="match status" value="1"/>
</dbReference>
<keyword evidence="8" id="KW-1185">Reference proteome</keyword>
<organism evidence="7 8">
    <name type="scientific">Hibiscus syriacus</name>
    <name type="common">Rose of Sharon</name>
    <dbReference type="NCBI Taxonomy" id="106335"/>
    <lineage>
        <taxon>Eukaryota</taxon>
        <taxon>Viridiplantae</taxon>
        <taxon>Streptophyta</taxon>
        <taxon>Embryophyta</taxon>
        <taxon>Tracheophyta</taxon>
        <taxon>Spermatophyta</taxon>
        <taxon>Magnoliopsida</taxon>
        <taxon>eudicotyledons</taxon>
        <taxon>Gunneridae</taxon>
        <taxon>Pentapetalae</taxon>
        <taxon>rosids</taxon>
        <taxon>malvids</taxon>
        <taxon>Malvales</taxon>
        <taxon>Malvaceae</taxon>
        <taxon>Malvoideae</taxon>
        <taxon>Hibiscus</taxon>
    </lineage>
</organism>
<dbReference type="CDD" id="cd10017">
    <property type="entry name" value="B3_DNA"/>
    <property type="match status" value="3"/>
</dbReference>
<reference evidence="7" key="1">
    <citation type="submission" date="2019-09" db="EMBL/GenBank/DDBJ databases">
        <title>Draft genome information of white flower Hibiscus syriacus.</title>
        <authorList>
            <person name="Kim Y.-M."/>
        </authorList>
    </citation>
    <scope>NUCLEOTIDE SEQUENCE [LARGE SCALE GENOMIC DNA]</scope>
    <source>
        <strain evidence="7">YM2019G1</strain>
    </source>
</reference>
<dbReference type="InterPro" id="IPR003340">
    <property type="entry name" value="B3_DNA-bd"/>
</dbReference>
<feature type="domain" description="TF-B3" evidence="6">
    <location>
        <begin position="143"/>
        <end position="236"/>
    </location>
</feature>
<dbReference type="SMART" id="SM01019">
    <property type="entry name" value="B3"/>
    <property type="match status" value="3"/>
</dbReference>
<evidence type="ECO:0000256" key="2">
    <source>
        <dbReference type="ARBA" id="ARBA00023015"/>
    </source>
</evidence>
<feature type="domain" description="TF-B3" evidence="6">
    <location>
        <begin position="505"/>
        <end position="605"/>
    </location>
</feature>
<evidence type="ECO:0000256" key="4">
    <source>
        <dbReference type="ARBA" id="ARBA00023163"/>
    </source>
</evidence>
<dbReference type="GO" id="GO:0003677">
    <property type="term" value="F:DNA binding"/>
    <property type="evidence" value="ECO:0007669"/>
    <property type="project" value="UniProtKB-KW"/>
</dbReference>
<dbReference type="InterPro" id="IPR015300">
    <property type="entry name" value="DNA-bd_pseudobarrel_sf"/>
</dbReference>
<dbReference type="EMBL" id="VEPZ02000960">
    <property type="protein sequence ID" value="KAE8707705.1"/>
    <property type="molecule type" value="Genomic_DNA"/>
</dbReference>
<name>A0A6A3AXF1_HIBSY</name>
<dbReference type="Pfam" id="PF02362">
    <property type="entry name" value="B3"/>
    <property type="match status" value="3"/>
</dbReference>
<keyword evidence="5" id="KW-0539">Nucleus</keyword>
<evidence type="ECO:0000313" key="7">
    <source>
        <dbReference type="EMBL" id="KAE8707705.1"/>
    </source>
</evidence>
<keyword evidence="4" id="KW-0804">Transcription</keyword>
<dbReference type="SUPFAM" id="SSF101936">
    <property type="entry name" value="DNA-binding pseudobarrel domain"/>
    <property type="match status" value="3"/>
</dbReference>
<comment type="caution">
    <text evidence="7">The sequence shown here is derived from an EMBL/GenBank/DDBJ whole genome shotgun (WGS) entry which is preliminary data.</text>
</comment>
<keyword evidence="2" id="KW-0805">Transcription regulation</keyword>
<dbReference type="PROSITE" id="PS50863">
    <property type="entry name" value="B3"/>
    <property type="match status" value="3"/>
</dbReference>
<sequence>MKTEGKPHLIKKLADVKCQRILDGLLDDVDEVDNIQAADDLSAACEGFHLDCAPHKGSNLHNLDSQSSNDCHVQIVVDKMLEAIVADILAPPLRGQEAESLREGKVAEKERLREGRALSFSSMVSSSDQQDSGHLKFKSNSPCFFKLILQDTIQSGKLGIPKNFVKKHGNEISSPALLRVPSGEVWKVELTKSDGKIWLENGWPQFSNHYTLDFGYLLVFRYDGNINFHVVIFDTSATEIQYPHTGNNNERSDEIPVQNINEFQDNDSTPIQKPQLPCPQPHKMMRSTNVTIKTKTECNEKSGFLPQQVEHNGCPVRNGDKSTGHKTLKVNERVRVLEGAKMSNFFLVFSFLLPASLNFVLPFSYVQTIPINFAREHLMKKLCSVTLSHSSGKTWIATLKQRQRGKKLDWVLQTGWRTFAQDNNIQVGDVCTFELINSIEISFRVVIYQGQQANYSRSLVSTDVVRQAKRKAPSCASPSCPEPLTDLHKAKALQIASAFKSENPFFVVLLHPSHVNSNRLSIPAHFARQYLSKMHKEVILLLSNGKSWPVICYQYSTDGPKLNVRFGNGWRKFSLDNNLEVGDACVFELVEGAEASMNITIYKKQADQDANFGSSMGMGNDGGESTQLSP</sequence>
<dbReference type="Proteomes" id="UP000436088">
    <property type="component" value="Unassembled WGS sequence"/>
</dbReference>
<dbReference type="AlphaFoldDB" id="A0A6A3AXF1"/>
<protein>
    <submittedName>
        <fullName evidence="7">AP2/B3-like transcriptional factor family protein</fullName>
    </submittedName>
</protein>
<evidence type="ECO:0000256" key="1">
    <source>
        <dbReference type="ARBA" id="ARBA00004123"/>
    </source>
</evidence>
<feature type="domain" description="TF-B3" evidence="6">
    <location>
        <begin position="352"/>
        <end position="451"/>
    </location>
</feature>
<evidence type="ECO:0000256" key="3">
    <source>
        <dbReference type="ARBA" id="ARBA00023125"/>
    </source>
</evidence>
<evidence type="ECO:0000259" key="6">
    <source>
        <dbReference type="PROSITE" id="PS50863"/>
    </source>
</evidence>
<evidence type="ECO:0000256" key="5">
    <source>
        <dbReference type="ARBA" id="ARBA00023242"/>
    </source>
</evidence>
<dbReference type="Gene3D" id="2.40.330.10">
    <property type="entry name" value="DNA-binding pseudobarrel domain"/>
    <property type="match status" value="3"/>
</dbReference>
<accession>A0A6A3AXF1</accession>